<dbReference type="SUPFAM" id="SSF52113">
    <property type="entry name" value="BRCT domain"/>
    <property type="match status" value="3"/>
</dbReference>
<evidence type="ECO:0000256" key="1">
    <source>
        <dbReference type="SAM" id="MobiDB-lite"/>
    </source>
</evidence>
<gene>
    <name evidence="4" type="primary">LOC117640018</name>
</gene>
<dbReference type="Proteomes" id="UP000515158">
    <property type="component" value="Unplaced"/>
</dbReference>
<evidence type="ECO:0000259" key="2">
    <source>
        <dbReference type="PROSITE" id="PS50172"/>
    </source>
</evidence>
<feature type="region of interest" description="Disordered" evidence="1">
    <location>
        <begin position="575"/>
        <end position="604"/>
    </location>
</feature>
<feature type="region of interest" description="Disordered" evidence="1">
    <location>
        <begin position="697"/>
        <end position="826"/>
    </location>
</feature>
<accession>A0A6P8YE35</accession>
<dbReference type="PROSITE" id="PS50172">
    <property type="entry name" value="BRCT"/>
    <property type="match status" value="2"/>
</dbReference>
<dbReference type="CDD" id="cd17736">
    <property type="entry name" value="BRCT_microcephalin_rpt2"/>
    <property type="match status" value="1"/>
</dbReference>
<dbReference type="PANTHER" id="PTHR14625">
    <property type="entry name" value="MICROCEPHALIN"/>
    <property type="match status" value="1"/>
</dbReference>
<keyword evidence="3" id="KW-1185">Reference proteome</keyword>
<reference evidence="4" key="1">
    <citation type="submission" date="2025-08" db="UniProtKB">
        <authorList>
            <consortium name="RefSeq"/>
        </authorList>
    </citation>
    <scope>IDENTIFICATION</scope>
    <source>
        <tissue evidence="4">Total insect</tissue>
    </source>
</reference>
<feature type="domain" description="BRCT" evidence="2">
    <location>
        <begin position="17"/>
        <end position="93"/>
    </location>
</feature>
<dbReference type="Pfam" id="PF12738">
    <property type="entry name" value="PTCB-BRCT"/>
    <property type="match status" value="1"/>
</dbReference>
<dbReference type="CDD" id="cd17751">
    <property type="entry name" value="BRCT_microcephalin_rpt3"/>
    <property type="match status" value="1"/>
</dbReference>
<feature type="compositionally biased region" description="Polar residues" evidence="1">
    <location>
        <begin position="896"/>
        <end position="908"/>
    </location>
</feature>
<feature type="compositionally biased region" description="Basic and acidic residues" evidence="1">
    <location>
        <begin position="585"/>
        <end position="604"/>
    </location>
</feature>
<dbReference type="FunCoup" id="A0A6P8YE35">
    <property type="interactions" value="1657"/>
</dbReference>
<feature type="compositionally biased region" description="Polar residues" evidence="1">
    <location>
        <begin position="699"/>
        <end position="727"/>
    </location>
</feature>
<feature type="region of interest" description="Disordered" evidence="1">
    <location>
        <begin position="387"/>
        <end position="412"/>
    </location>
</feature>
<name>A0A6P8YE35_THRPL</name>
<proteinExistence type="predicted"/>
<dbReference type="InterPro" id="IPR001357">
    <property type="entry name" value="BRCT_dom"/>
</dbReference>
<feature type="compositionally biased region" description="Low complexity" evidence="1">
    <location>
        <begin position="449"/>
        <end position="461"/>
    </location>
</feature>
<feature type="region of interest" description="Disordered" evidence="1">
    <location>
        <begin position="123"/>
        <end position="270"/>
    </location>
</feature>
<feature type="region of interest" description="Disordered" evidence="1">
    <location>
        <begin position="895"/>
        <end position="1038"/>
    </location>
</feature>
<dbReference type="OrthoDB" id="2384350at2759"/>
<feature type="compositionally biased region" description="Polar residues" evidence="1">
    <location>
        <begin position="765"/>
        <end position="774"/>
    </location>
</feature>
<dbReference type="InterPro" id="IPR022047">
    <property type="entry name" value="Microcephalin-like"/>
</dbReference>
<feature type="region of interest" description="Disordered" evidence="1">
    <location>
        <begin position="441"/>
        <end position="475"/>
    </location>
</feature>
<protein>
    <submittedName>
        <fullName evidence="4">Serine-rich adhesin for platelets-like</fullName>
    </submittedName>
</protein>
<dbReference type="GO" id="GO:0000278">
    <property type="term" value="P:mitotic cell cycle"/>
    <property type="evidence" value="ECO:0007669"/>
    <property type="project" value="TreeGrafter"/>
</dbReference>
<dbReference type="CDD" id="cd17716">
    <property type="entry name" value="BRCT_microcephalin_rpt1"/>
    <property type="match status" value="1"/>
</dbReference>
<dbReference type="SMART" id="SM00292">
    <property type="entry name" value="BRCT"/>
    <property type="match status" value="3"/>
</dbReference>
<feature type="compositionally biased region" description="Basic residues" evidence="1">
    <location>
        <begin position="182"/>
        <end position="194"/>
    </location>
</feature>
<dbReference type="AlphaFoldDB" id="A0A6P8YE35"/>
<feature type="compositionally biased region" description="Basic residues" evidence="1">
    <location>
        <begin position="141"/>
        <end position="157"/>
    </location>
</feature>
<dbReference type="GeneID" id="117640018"/>
<sequence length="1242" mass="135296">MAGAEDEEDDFPATQPVMSVLLSGVVAYVEVRSGHDNRSKGVKAHMRSLGATIEETLNRNVTHVVFNEGLPSTYKKAKKFKCHLVSVLWIEACKEALAKVSEAGYPPIGQQIYENPDSLKNFKKMKSMQPDSDDDAVEMKTKRRLKRMAQCQRKKRLATVPDASEESGEDGTKKTSPPKVQKQPRNKASKKGTRSKGTQNKPALQEITPDVVNKTAASEALGGTHTAEARTTENVESLFAAHGSKGCSTLPENKAGHSGKSSTKSKKLLDNTPITRREFIEGLNDICLSLPNESDKDKSDVSPWRKGVGPPPVKIRRKNPPANKVSPRRSPRNASDSSDCFLFPAVPARKSPRHVTGIVKISKKAQDQTAQKPSTCTSASVALLRKKMPAPPSSPGDDFLLLSQEPGDMPSIDEMAKMRRGSVRAGDERITLSQVIRSYNAVAQEGPESEASTSSSPKSASLVSDNNLVKERLNSRRAMEDSVVVDVEDDADAACDTEVRYCTSRCSSEAGSTVSSTSTRVLINGNPSSQVGCSSSYLPSSGTVEDDEKVCAAEEPEREPSPIFVIKKSKFRRPLKKQLNAPKQSSEHNGMDKDASSSLGERRPSLNPIDYINKLLLPKFTPVDKTPGNGHMGNVIVEETPELGSNSNSKPEFHCVIPPTPVENQEPVASMNQSLTSSVISWVKKSCRVPLFSSHSKKAMTTSTIQNRNQNPSKEVSSQDSTATIYYSFSKETENAPEETENPLADPTALVRSSPISSKKSNSPLRLNQLSAPSLNGGEKSANENSPNDVNMCLEKQRSPRKSIRKKSETSPAISKRGENLKDQAVQDGLQKGLKSKASSLDKMTKLLKPRAKVVVTVVKNDEGVSNSASRAETDTATSTPVILINKAQEAHFSSGYETSNSIGSNTDTETDKNRTNTSTGASGKRKKITDFLSPIVGPPKKRSDVYDSESPASRDTDRSTDTAISQRRVGRKRVQSVPDKSSKKPKMNNSESDSTSGSRRTRASRVDGNNKLTESRSDLSTDSTKSSGRKSSEEARKRMAVSLTRNYKSNALKVIVCTFLTASEQNGIDVAGTKLGGWKLEEKVTPRTTHVINSGPKRTLNMLKGLSRGCWLVDQQWMLDSGKAGTWLDEEKYELTKFSPGVRLCRMKRQAVGKDYKHNLFAKSGPIYVSPKCDGPPAKDIRELLELCGADLKTSKQDAKIVVGGEPSPKGTVNCVNPRWVLDSITRNKVLPINGSDYQIK</sequence>
<evidence type="ECO:0000313" key="3">
    <source>
        <dbReference type="Proteomes" id="UP000515158"/>
    </source>
</evidence>
<dbReference type="InterPro" id="IPR036420">
    <property type="entry name" value="BRCT_dom_sf"/>
</dbReference>
<dbReference type="RefSeq" id="XP_034232087.1">
    <property type="nucleotide sequence ID" value="XM_034376196.1"/>
</dbReference>
<dbReference type="Gene3D" id="3.40.50.10190">
    <property type="entry name" value="BRCT domain"/>
    <property type="match status" value="3"/>
</dbReference>
<feature type="domain" description="BRCT" evidence="2">
    <location>
        <begin position="1078"/>
        <end position="1136"/>
    </location>
</feature>
<dbReference type="KEGG" id="tpal:117640018"/>
<feature type="compositionally biased region" description="Low complexity" evidence="1">
    <location>
        <begin position="753"/>
        <end position="764"/>
    </location>
</feature>
<organism evidence="4">
    <name type="scientific">Thrips palmi</name>
    <name type="common">Melon thrips</name>
    <dbReference type="NCBI Taxonomy" id="161013"/>
    <lineage>
        <taxon>Eukaryota</taxon>
        <taxon>Metazoa</taxon>
        <taxon>Ecdysozoa</taxon>
        <taxon>Arthropoda</taxon>
        <taxon>Hexapoda</taxon>
        <taxon>Insecta</taxon>
        <taxon>Pterygota</taxon>
        <taxon>Neoptera</taxon>
        <taxon>Paraneoptera</taxon>
        <taxon>Thysanoptera</taxon>
        <taxon>Terebrantia</taxon>
        <taxon>Thripoidea</taxon>
        <taxon>Thripidae</taxon>
        <taxon>Thrips</taxon>
    </lineage>
</organism>
<dbReference type="InParanoid" id="A0A6P8YE35"/>
<dbReference type="PANTHER" id="PTHR14625:SF3">
    <property type="entry name" value="MICROCEPHALIN"/>
    <property type="match status" value="1"/>
</dbReference>
<feature type="region of interest" description="Disordered" evidence="1">
    <location>
        <begin position="290"/>
        <end position="339"/>
    </location>
</feature>
<evidence type="ECO:0000313" key="4">
    <source>
        <dbReference type="RefSeq" id="XP_034232087.1"/>
    </source>
</evidence>